<protein>
    <submittedName>
        <fullName evidence="2">Predicted small integral membrane protein</fullName>
    </submittedName>
</protein>
<evidence type="ECO:0000313" key="2">
    <source>
        <dbReference type="EMBL" id="SEP10032.1"/>
    </source>
</evidence>
<dbReference type="OrthoDB" id="7850916at2"/>
<accession>A0A1H8V3G2</accession>
<keyword evidence="3" id="KW-1185">Reference proteome</keyword>
<keyword evidence="1" id="KW-0472">Membrane</keyword>
<reference evidence="2 3" key="1">
    <citation type="submission" date="2016-10" db="EMBL/GenBank/DDBJ databases">
        <authorList>
            <person name="de Groot N.N."/>
        </authorList>
    </citation>
    <scope>NUCLEOTIDE SEQUENCE [LARGE SCALE GENOMIC DNA]</scope>
    <source>
        <strain evidence="2 3">DSM 27842</strain>
    </source>
</reference>
<dbReference type="InterPro" id="IPR018681">
    <property type="entry name" value="DUF2165_transmembrane"/>
</dbReference>
<feature type="transmembrane region" description="Helical" evidence="1">
    <location>
        <begin position="72"/>
        <end position="98"/>
    </location>
</feature>
<gene>
    <name evidence="2" type="ORF">SAMN04490248_1255</name>
</gene>
<feature type="transmembrane region" description="Helical" evidence="1">
    <location>
        <begin position="110"/>
        <end position="133"/>
    </location>
</feature>
<dbReference type="AlphaFoldDB" id="A0A1H8V3G2"/>
<name>A0A1H8V3G2_9RHOB</name>
<feature type="transmembrane region" description="Helical" evidence="1">
    <location>
        <begin position="139"/>
        <end position="161"/>
    </location>
</feature>
<evidence type="ECO:0000256" key="1">
    <source>
        <dbReference type="SAM" id="Phobius"/>
    </source>
</evidence>
<dbReference type="EMBL" id="FODS01000025">
    <property type="protein sequence ID" value="SEP10032.1"/>
    <property type="molecule type" value="Genomic_DNA"/>
</dbReference>
<organism evidence="2 3">
    <name type="scientific">Salinihabitans flavidus</name>
    <dbReference type="NCBI Taxonomy" id="569882"/>
    <lineage>
        <taxon>Bacteria</taxon>
        <taxon>Pseudomonadati</taxon>
        <taxon>Pseudomonadota</taxon>
        <taxon>Alphaproteobacteria</taxon>
        <taxon>Rhodobacterales</taxon>
        <taxon>Roseobacteraceae</taxon>
        <taxon>Salinihabitans</taxon>
    </lineage>
</organism>
<dbReference type="Proteomes" id="UP000198893">
    <property type="component" value="Unassembled WGS sequence"/>
</dbReference>
<keyword evidence="1" id="KW-1133">Transmembrane helix</keyword>
<keyword evidence="1" id="KW-0812">Transmembrane</keyword>
<dbReference type="RefSeq" id="WP_093119967.1">
    <property type="nucleotide sequence ID" value="NZ_FODS01000025.1"/>
</dbReference>
<evidence type="ECO:0000313" key="3">
    <source>
        <dbReference type="Proteomes" id="UP000198893"/>
    </source>
</evidence>
<sequence length="162" mass="17852">MTDLALTLAQTTLTGALALWMITAVLDNWRHPSLNESAMATVVGLEAMRVEFPEEYALMKHRRIDNPRTIRALFFLLVAWETLAALLLLAGTVLLVLTLCAVTDAQTARVVALLGTLAFTLTWAAFLAGGNYFCYWYCHFNALATHLLLALWGTGVTILLLL</sequence>
<proteinExistence type="predicted"/>
<dbReference type="Pfam" id="PF09933">
    <property type="entry name" value="DUF2165"/>
    <property type="match status" value="1"/>
</dbReference>
<dbReference type="STRING" id="569882.SAMN04490248_1255"/>